<gene>
    <name evidence="1" type="ORF">BCM02_105256</name>
</gene>
<evidence type="ECO:0000313" key="2">
    <source>
        <dbReference type="Proteomes" id="UP000323257"/>
    </source>
</evidence>
<evidence type="ECO:0000313" key="1">
    <source>
        <dbReference type="EMBL" id="TYP74712.1"/>
    </source>
</evidence>
<reference evidence="1 2" key="1">
    <citation type="submission" date="2019-07" db="EMBL/GenBank/DDBJ databases">
        <title>Genomic Encyclopedia of Type Strains, Phase III (KMG-III): the genomes of soil and plant-associated and newly described type strains.</title>
        <authorList>
            <person name="Whitman W."/>
        </authorList>
    </citation>
    <scope>NUCLEOTIDE SEQUENCE [LARGE SCALE GENOMIC DNA]</scope>
    <source>
        <strain evidence="1 2">BL24</strain>
    </source>
</reference>
<dbReference type="OrthoDB" id="1806265at2"/>
<dbReference type="Proteomes" id="UP000323257">
    <property type="component" value="Unassembled WGS sequence"/>
</dbReference>
<protein>
    <recommendedName>
        <fullName evidence="3">Lipoprotein</fullName>
    </recommendedName>
</protein>
<evidence type="ECO:0008006" key="3">
    <source>
        <dbReference type="Google" id="ProtNLM"/>
    </source>
</evidence>
<dbReference type="EMBL" id="VNHS01000005">
    <property type="protein sequence ID" value="TYP74712.1"/>
    <property type="molecule type" value="Genomic_DNA"/>
</dbReference>
<proteinExistence type="predicted"/>
<keyword evidence="2" id="KW-1185">Reference proteome</keyword>
<dbReference type="AlphaFoldDB" id="A0A5S5C899"/>
<organism evidence="1 2">
    <name type="scientific">Paenibacillus methanolicus</name>
    <dbReference type="NCBI Taxonomy" id="582686"/>
    <lineage>
        <taxon>Bacteria</taxon>
        <taxon>Bacillati</taxon>
        <taxon>Bacillota</taxon>
        <taxon>Bacilli</taxon>
        <taxon>Bacillales</taxon>
        <taxon>Paenibacillaceae</taxon>
        <taxon>Paenibacillus</taxon>
    </lineage>
</organism>
<comment type="caution">
    <text evidence="1">The sequence shown here is derived from an EMBL/GenBank/DDBJ whole genome shotgun (WGS) entry which is preliminary data.</text>
</comment>
<accession>A0A5S5C899</accession>
<dbReference type="PROSITE" id="PS51257">
    <property type="entry name" value="PROKAR_LIPOPROTEIN"/>
    <property type="match status" value="1"/>
</dbReference>
<sequence length="208" mass="22291">MRNYAGVLIMLLLLTGCWGGSDESSPVIEPSAAEIALTPVDDLFEGDAAKFKLFLGTMSGAFKLAYEGEKPSMKLDLDIWRGGKRVDKAGSIGDVFHSTQGPTRKEVEVLIAIDDSTANIQNGQVGVKVCLVDEEGASLSTFTIPWDPKLTARGLIAYTEPRTFTLGEAISVFGMHATSTNSILTADFSAESLGSTEWALVLTLRPED</sequence>
<dbReference type="RefSeq" id="WP_148929949.1">
    <property type="nucleotide sequence ID" value="NZ_VNHS01000005.1"/>
</dbReference>
<name>A0A5S5C899_9BACL</name>